<dbReference type="PANTHER" id="PTHR11360:SF308">
    <property type="entry name" value="BLL3089 PROTEIN"/>
    <property type="match status" value="1"/>
</dbReference>
<feature type="transmembrane region" description="Helical" evidence="6">
    <location>
        <begin position="398"/>
        <end position="415"/>
    </location>
</feature>
<keyword evidence="4 6" id="KW-1133">Transmembrane helix</keyword>
<feature type="transmembrane region" description="Helical" evidence="6">
    <location>
        <begin position="273"/>
        <end position="295"/>
    </location>
</feature>
<reference evidence="9" key="1">
    <citation type="submission" date="2016-11" db="EMBL/GenBank/DDBJ databases">
        <authorList>
            <person name="Varghese N."/>
            <person name="Submissions S."/>
        </authorList>
    </citation>
    <scope>NUCLEOTIDE SEQUENCE [LARGE SCALE GENOMIC DNA]</scope>
    <source>
        <strain evidence="9">DSM 14826</strain>
    </source>
</reference>
<dbReference type="InterPro" id="IPR011701">
    <property type="entry name" value="MFS"/>
</dbReference>
<dbReference type="PANTHER" id="PTHR11360">
    <property type="entry name" value="MONOCARBOXYLATE TRANSPORTER"/>
    <property type="match status" value="1"/>
</dbReference>
<evidence type="ECO:0000256" key="3">
    <source>
        <dbReference type="ARBA" id="ARBA00022692"/>
    </source>
</evidence>
<keyword evidence="2" id="KW-0813">Transport</keyword>
<feature type="transmembrane region" description="Helical" evidence="6">
    <location>
        <begin position="332"/>
        <end position="357"/>
    </location>
</feature>
<organism evidence="8 9">
    <name type="scientific">Anaerobranca californiensis DSM 14826</name>
    <dbReference type="NCBI Taxonomy" id="1120989"/>
    <lineage>
        <taxon>Bacteria</taxon>
        <taxon>Bacillati</taxon>
        <taxon>Bacillota</taxon>
        <taxon>Clostridia</taxon>
        <taxon>Eubacteriales</taxon>
        <taxon>Proteinivoracaceae</taxon>
        <taxon>Anaerobranca</taxon>
    </lineage>
</organism>
<comment type="subcellular location">
    <subcellularLocation>
        <location evidence="1">Cell membrane</location>
        <topology evidence="1">Multi-pass membrane protein</topology>
    </subcellularLocation>
</comment>
<sequence length="421" mass="46562">MYYGWIIVVIAALGLFFSGPGQTYSVSVFINSYIEEFSWSRAYISSLYSTATLFAGLSLSFVGRLVDKKGHRRMMSIVSFLLAIACFWMAAVSAPWMLFIGFFLVRLLGQGSMTLLSTTLVPQWFIEKRGKALSLTALGGVISSGLLPPLNTWIIQNYNWRAGWIFWGIALIAVMFPIAVFLIRNKPEDLGLLPDNKKIAGLKSYNHHNLKDDQVVLEEQKGVLETDWSLKEAMATKAFWLLLFCVTIPAALNTGFTFHLASIMEYRGFPSEGAAMLAASILSIYALVQFPSNMLAGVIADKYKTHLLLALIFIGFLIINITFLLTSNYLTAIFLGCIWGMVNGFFSIANGIVWPSYFGRKNLGSIRGVAMTAMVIGSAFGPLPFGFAYDYFGGYREILLISTIFPILGSIAAYLSPKPVK</sequence>
<feature type="transmembrane region" description="Helical" evidence="6">
    <location>
        <begin position="132"/>
        <end position="150"/>
    </location>
</feature>
<accession>A0A1M6Q2C9</accession>
<dbReference type="AlphaFoldDB" id="A0A1M6Q2C9"/>
<feature type="transmembrane region" description="Helical" evidence="6">
    <location>
        <begin position="238"/>
        <end position="261"/>
    </location>
</feature>
<keyword evidence="9" id="KW-1185">Reference proteome</keyword>
<dbReference type="InterPro" id="IPR050327">
    <property type="entry name" value="Proton-linked_MCT"/>
</dbReference>
<protein>
    <submittedName>
        <fullName evidence="8">Sugar phosphate permease</fullName>
    </submittedName>
</protein>
<evidence type="ECO:0000256" key="4">
    <source>
        <dbReference type="ARBA" id="ARBA00022989"/>
    </source>
</evidence>
<dbReference type="InterPro" id="IPR020846">
    <property type="entry name" value="MFS_dom"/>
</dbReference>
<feature type="transmembrane region" description="Helical" evidence="6">
    <location>
        <begin position="162"/>
        <end position="183"/>
    </location>
</feature>
<keyword evidence="3 6" id="KW-0812">Transmembrane</keyword>
<feature type="transmembrane region" description="Helical" evidence="6">
    <location>
        <begin position="41"/>
        <end position="62"/>
    </location>
</feature>
<name>A0A1M6Q2C9_9FIRM</name>
<feature type="transmembrane region" description="Helical" evidence="6">
    <location>
        <begin position="74"/>
        <end position="91"/>
    </location>
</feature>
<feature type="transmembrane region" description="Helical" evidence="6">
    <location>
        <begin position="97"/>
        <end position="120"/>
    </location>
</feature>
<gene>
    <name evidence="8" type="ORF">SAMN02745227_01619</name>
</gene>
<evidence type="ECO:0000313" key="9">
    <source>
        <dbReference type="Proteomes" id="UP000243547"/>
    </source>
</evidence>
<dbReference type="RefSeq" id="WP_072907781.1">
    <property type="nucleotide sequence ID" value="NZ_FRAI01000018.1"/>
</dbReference>
<dbReference type="Proteomes" id="UP000243547">
    <property type="component" value="Unassembled WGS sequence"/>
</dbReference>
<dbReference type="Pfam" id="PF07690">
    <property type="entry name" value="MFS_1"/>
    <property type="match status" value="1"/>
</dbReference>
<dbReference type="Gene3D" id="1.20.1250.20">
    <property type="entry name" value="MFS general substrate transporter like domains"/>
    <property type="match status" value="2"/>
</dbReference>
<evidence type="ECO:0000256" key="2">
    <source>
        <dbReference type="ARBA" id="ARBA00022448"/>
    </source>
</evidence>
<dbReference type="PROSITE" id="PS50850">
    <property type="entry name" value="MFS"/>
    <property type="match status" value="1"/>
</dbReference>
<proteinExistence type="predicted"/>
<dbReference type="EMBL" id="FRAI01000018">
    <property type="protein sequence ID" value="SHK14353.1"/>
    <property type="molecule type" value="Genomic_DNA"/>
</dbReference>
<evidence type="ECO:0000259" key="7">
    <source>
        <dbReference type="PROSITE" id="PS50850"/>
    </source>
</evidence>
<dbReference type="InterPro" id="IPR036259">
    <property type="entry name" value="MFS_trans_sf"/>
</dbReference>
<dbReference type="GO" id="GO:0022857">
    <property type="term" value="F:transmembrane transporter activity"/>
    <property type="evidence" value="ECO:0007669"/>
    <property type="project" value="InterPro"/>
</dbReference>
<keyword evidence="5 6" id="KW-0472">Membrane</keyword>
<feature type="transmembrane region" description="Helical" evidence="6">
    <location>
        <begin position="369"/>
        <end position="392"/>
    </location>
</feature>
<evidence type="ECO:0000256" key="5">
    <source>
        <dbReference type="ARBA" id="ARBA00023136"/>
    </source>
</evidence>
<dbReference type="SUPFAM" id="SSF103473">
    <property type="entry name" value="MFS general substrate transporter"/>
    <property type="match status" value="1"/>
</dbReference>
<feature type="domain" description="Major facilitator superfamily (MFS) profile" evidence="7">
    <location>
        <begin position="7"/>
        <end position="421"/>
    </location>
</feature>
<feature type="transmembrane region" description="Helical" evidence="6">
    <location>
        <begin position="307"/>
        <end position="326"/>
    </location>
</feature>
<dbReference type="STRING" id="1120989.SAMN02745227_01619"/>
<dbReference type="GO" id="GO:0005886">
    <property type="term" value="C:plasma membrane"/>
    <property type="evidence" value="ECO:0007669"/>
    <property type="project" value="UniProtKB-SubCell"/>
</dbReference>
<evidence type="ECO:0000256" key="1">
    <source>
        <dbReference type="ARBA" id="ARBA00004651"/>
    </source>
</evidence>
<evidence type="ECO:0000256" key="6">
    <source>
        <dbReference type="SAM" id="Phobius"/>
    </source>
</evidence>
<dbReference type="OrthoDB" id="182417at2"/>
<evidence type="ECO:0000313" key="8">
    <source>
        <dbReference type="EMBL" id="SHK14353.1"/>
    </source>
</evidence>